<gene>
    <name evidence="2" type="ORF">KY290_017612</name>
</gene>
<organism evidence="2 3">
    <name type="scientific">Solanum tuberosum</name>
    <name type="common">Potato</name>
    <dbReference type="NCBI Taxonomy" id="4113"/>
    <lineage>
        <taxon>Eukaryota</taxon>
        <taxon>Viridiplantae</taxon>
        <taxon>Streptophyta</taxon>
        <taxon>Embryophyta</taxon>
        <taxon>Tracheophyta</taxon>
        <taxon>Spermatophyta</taxon>
        <taxon>Magnoliopsida</taxon>
        <taxon>eudicotyledons</taxon>
        <taxon>Gunneridae</taxon>
        <taxon>Pentapetalae</taxon>
        <taxon>asterids</taxon>
        <taxon>lamiids</taxon>
        <taxon>Solanales</taxon>
        <taxon>Solanaceae</taxon>
        <taxon>Solanoideae</taxon>
        <taxon>Solaneae</taxon>
        <taxon>Solanum</taxon>
    </lineage>
</organism>
<feature type="region of interest" description="Disordered" evidence="1">
    <location>
        <begin position="1"/>
        <end position="20"/>
    </location>
</feature>
<reference evidence="2 3" key="1">
    <citation type="journal article" date="2021" name="bioRxiv">
        <title>Chromosome-scale and haplotype-resolved genome assembly of a tetraploid potato cultivar.</title>
        <authorList>
            <person name="Sun H."/>
            <person name="Jiao W.-B."/>
            <person name="Krause K."/>
            <person name="Campoy J.A."/>
            <person name="Goel M."/>
            <person name="Folz-Donahue K."/>
            <person name="Kukat C."/>
            <person name="Huettel B."/>
            <person name="Schneeberger K."/>
        </authorList>
    </citation>
    <scope>NUCLEOTIDE SEQUENCE [LARGE SCALE GENOMIC DNA]</scope>
    <source>
        <strain evidence="2">SolTubOtavaFocal</strain>
        <tissue evidence="2">Leaves</tissue>
    </source>
</reference>
<accession>A0ABQ7VBT3</accession>
<sequence length="105" mass="12005">MSSGGGSFQKGGYNPVFTKNTGIRKEPVANFNRKRSRRLTLPKLSEKRQKGLCFFSDEKFVPGHKCATSNKLYLLEVDEEHKVIVEDEPLETEHSMEQEEEKVVC</sequence>
<evidence type="ECO:0000256" key="1">
    <source>
        <dbReference type="SAM" id="MobiDB-lite"/>
    </source>
</evidence>
<evidence type="ECO:0000313" key="3">
    <source>
        <dbReference type="Proteomes" id="UP000826656"/>
    </source>
</evidence>
<comment type="caution">
    <text evidence="2">The sequence shown here is derived from an EMBL/GenBank/DDBJ whole genome shotgun (WGS) entry which is preliminary data.</text>
</comment>
<dbReference type="EMBL" id="JAIVGD010000013">
    <property type="protein sequence ID" value="KAH0761539.1"/>
    <property type="molecule type" value="Genomic_DNA"/>
</dbReference>
<keyword evidence="3" id="KW-1185">Reference proteome</keyword>
<dbReference type="Proteomes" id="UP000826656">
    <property type="component" value="Unassembled WGS sequence"/>
</dbReference>
<name>A0ABQ7VBT3_SOLTU</name>
<evidence type="ECO:0000313" key="2">
    <source>
        <dbReference type="EMBL" id="KAH0761539.1"/>
    </source>
</evidence>
<protein>
    <submittedName>
        <fullName evidence="2">Uncharacterized protein</fullName>
    </submittedName>
</protein>
<proteinExistence type="predicted"/>